<evidence type="ECO:0000313" key="9">
    <source>
        <dbReference type="EMBL" id="NDV62339.1"/>
    </source>
</evidence>
<feature type="transmembrane region" description="Helical" evidence="8">
    <location>
        <begin position="261"/>
        <end position="280"/>
    </location>
</feature>
<dbReference type="InterPro" id="IPR026392">
    <property type="entry name" value="Exo/Archaeosortase_dom"/>
</dbReference>
<dbReference type="NCBIfam" id="TIGR04178">
    <property type="entry name" value="exo_archaeo"/>
    <property type="match status" value="1"/>
</dbReference>
<gene>
    <name evidence="9" type="ORF">G0Q06_07755</name>
</gene>
<evidence type="ECO:0000256" key="2">
    <source>
        <dbReference type="ARBA" id="ARBA00022475"/>
    </source>
</evidence>
<keyword evidence="2" id="KW-1003">Cell membrane</keyword>
<evidence type="ECO:0000313" key="10">
    <source>
        <dbReference type="Proteomes" id="UP000478417"/>
    </source>
</evidence>
<evidence type="ECO:0000256" key="5">
    <source>
        <dbReference type="ARBA" id="ARBA00022801"/>
    </source>
</evidence>
<dbReference type="GO" id="GO:0008233">
    <property type="term" value="F:peptidase activity"/>
    <property type="evidence" value="ECO:0007669"/>
    <property type="project" value="UniProtKB-KW"/>
</dbReference>
<reference evidence="9 10" key="1">
    <citation type="submission" date="2020-02" db="EMBL/GenBank/DDBJ databases">
        <title>Albibacoteraceae fam. nov., the first described family within the subdivision 4 Verrucomicrobia.</title>
        <authorList>
            <person name="Xi F."/>
        </authorList>
    </citation>
    <scope>NUCLEOTIDE SEQUENCE [LARGE SCALE GENOMIC DNA]</scope>
    <source>
        <strain evidence="9 10">CK1056</strain>
    </source>
</reference>
<keyword evidence="3" id="KW-0645">Protease</keyword>
<evidence type="ECO:0000256" key="4">
    <source>
        <dbReference type="ARBA" id="ARBA00022692"/>
    </source>
</evidence>
<feature type="transmembrane region" description="Helical" evidence="8">
    <location>
        <begin position="311"/>
        <end position="331"/>
    </location>
</feature>
<keyword evidence="5" id="KW-0378">Hydrolase</keyword>
<keyword evidence="6 8" id="KW-1133">Transmembrane helix</keyword>
<dbReference type="Proteomes" id="UP000478417">
    <property type="component" value="Unassembled WGS sequence"/>
</dbReference>
<dbReference type="RefSeq" id="WP_163964138.1">
    <property type="nucleotide sequence ID" value="NZ_JAAGNX010000002.1"/>
</dbReference>
<comment type="subcellular location">
    <subcellularLocation>
        <location evidence="1">Cell membrane</location>
        <topology evidence="1">Multi-pass membrane protein</topology>
    </subcellularLocation>
</comment>
<feature type="transmembrane region" description="Helical" evidence="8">
    <location>
        <begin position="69"/>
        <end position="90"/>
    </location>
</feature>
<name>A0A6B2M2B2_9BACT</name>
<protein>
    <submittedName>
        <fullName evidence="9">Exosortase/archaeosortase family protein</fullName>
    </submittedName>
</protein>
<comment type="caution">
    <text evidence="9">The sequence shown here is derived from an EMBL/GenBank/DDBJ whole genome shotgun (WGS) entry which is preliminary data.</text>
</comment>
<feature type="transmembrane region" description="Helical" evidence="8">
    <location>
        <begin position="195"/>
        <end position="214"/>
    </location>
</feature>
<evidence type="ECO:0000256" key="8">
    <source>
        <dbReference type="SAM" id="Phobius"/>
    </source>
</evidence>
<keyword evidence="4 8" id="KW-0812">Transmembrane</keyword>
<dbReference type="GO" id="GO:0005886">
    <property type="term" value="C:plasma membrane"/>
    <property type="evidence" value="ECO:0007669"/>
    <property type="project" value="UniProtKB-SubCell"/>
</dbReference>
<sequence length="524" mass="58978">MTGNKSLQSLLNEAVTAVLALTIVWVILITQVRHHWGGESYYNFGMFVPFLSIWLVLRNLDSLPRSVTGSLRPNLIIAGLSLLLILPFHAVSEVNPFWRLPLWIQASGLVLFTGSVVHSLYGWKGVKAAVFPVFFLSTMIPWPYRMELLIVQNLTQVVVELAVNGLHFLGYPVEVAGRSLVLGDLSIGVNEACSGIRSLQALFMVTLFLGSLFGQSVPRRALAVLLLPFVVIIVNTGRAIFLSIQVIVNGQEAYDSWHDPAGYIAFGISMVLIYACIELLNVGSDESRQSQGVDFQNLVSVWKASSFRKSVVWFMVFPVILFVLVEGWFLYHEATAPPESGWSFNLPEEEEGIIRYETIHPQIESALGYGYGSRFLMRFSRTSGGEFYYYGYGPEDKLASVSSYGHSPAICMEAIGATMLKQFPNIVFQKEGLAIPVTHYLFELHSNNKQLHVFWIVWERRNMDINPEDLKELNYKTQWIQLLKGRRDFSRQVLLASLVGVQDSDEARQTILRLLEEWIDPSAG</sequence>
<evidence type="ECO:0000256" key="1">
    <source>
        <dbReference type="ARBA" id="ARBA00004651"/>
    </source>
</evidence>
<organism evidence="9 10">
    <name type="scientific">Oceanipulchritudo coccoides</name>
    <dbReference type="NCBI Taxonomy" id="2706888"/>
    <lineage>
        <taxon>Bacteria</taxon>
        <taxon>Pseudomonadati</taxon>
        <taxon>Verrucomicrobiota</taxon>
        <taxon>Opitutia</taxon>
        <taxon>Puniceicoccales</taxon>
        <taxon>Oceanipulchritudinaceae</taxon>
        <taxon>Oceanipulchritudo</taxon>
    </lineage>
</organism>
<feature type="transmembrane region" description="Helical" evidence="8">
    <location>
        <begin position="102"/>
        <end position="121"/>
    </location>
</feature>
<dbReference type="GO" id="GO:0006508">
    <property type="term" value="P:proteolysis"/>
    <property type="evidence" value="ECO:0007669"/>
    <property type="project" value="UniProtKB-KW"/>
</dbReference>
<dbReference type="Pfam" id="PF09721">
    <property type="entry name" value="Exosortase_EpsH"/>
    <property type="match status" value="1"/>
</dbReference>
<dbReference type="InterPro" id="IPR019127">
    <property type="entry name" value="Exosortase"/>
</dbReference>
<evidence type="ECO:0000256" key="7">
    <source>
        <dbReference type="ARBA" id="ARBA00023136"/>
    </source>
</evidence>
<proteinExistence type="predicted"/>
<keyword evidence="10" id="KW-1185">Reference proteome</keyword>
<dbReference type="AlphaFoldDB" id="A0A6B2M2B2"/>
<feature type="transmembrane region" description="Helical" evidence="8">
    <location>
        <begin position="128"/>
        <end position="144"/>
    </location>
</feature>
<feature type="transmembrane region" description="Helical" evidence="8">
    <location>
        <begin position="40"/>
        <end position="57"/>
    </location>
</feature>
<accession>A0A6B2M2B2</accession>
<dbReference type="EMBL" id="JAAGNX010000002">
    <property type="protein sequence ID" value="NDV62339.1"/>
    <property type="molecule type" value="Genomic_DNA"/>
</dbReference>
<evidence type="ECO:0000256" key="3">
    <source>
        <dbReference type="ARBA" id="ARBA00022670"/>
    </source>
</evidence>
<feature type="transmembrane region" description="Helical" evidence="8">
    <location>
        <begin position="221"/>
        <end position="241"/>
    </location>
</feature>
<feature type="transmembrane region" description="Helical" evidence="8">
    <location>
        <begin position="9"/>
        <end position="28"/>
    </location>
</feature>
<evidence type="ECO:0000256" key="6">
    <source>
        <dbReference type="ARBA" id="ARBA00022989"/>
    </source>
</evidence>
<keyword evidence="7 8" id="KW-0472">Membrane</keyword>